<dbReference type="InterPro" id="IPR043502">
    <property type="entry name" value="DNA/RNA_pol_sf"/>
</dbReference>
<keyword evidence="3" id="KW-1185">Reference proteome</keyword>
<dbReference type="Proteomes" id="UP000187526">
    <property type="component" value="Unassembled WGS sequence"/>
</dbReference>
<dbReference type="EMBL" id="MTHD01000004">
    <property type="protein sequence ID" value="OMG53258.1"/>
    <property type="molecule type" value="Genomic_DNA"/>
</dbReference>
<proteinExistence type="predicted"/>
<comment type="caution">
    <text evidence="2">The sequence shown here is derived from an EMBL/GenBank/DDBJ whole genome shotgun (WGS) entry which is preliminary data.</text>
</comment>
<dbReference type="Pfam" id="PF00078">
    <property type="entry name" value="RVT_1"/>
    <property type="match status" value="1"/>
</dbReference>
<keyword evidence="2" id="KW-0808">Transferase</keyword>
<evidence type="ECO:0000259" key="1">
    <source>
        <dbReference type="PROSITE" id="PS50878"/>
    </source>
</evidence>
<dbReference type="AlphaFoldDB" id="A0A1R1I3A5"/>
<dbReference type="STRING" id="418702.BJN45_12380"/>
<dbReference type="PROSITE" id="PS50878">
    <property type="entry name" value="RT_POL"/>
    <property type="match status" value="1"/>
</dbReference>
<gene>
    <name evidence="2" type="ORF">BJN45_12380</name>
</gene>
<name>A0A1R1I3A5_9RHOO</name>
<keyword evidence="2" id="KW-0548">Nucleotidyltransferase</keyword>
<organism evidence="2 3">
    <name type="scientific">Azonexus hydrophilus</name>
    <dbReference type="NCBI Taxonomy" id="418702"/>
    <lineage>
        <taxon>Bacteria</taxon>
        <taxon>Pseudomonadati</taxon>
        <taxon>Pseudomonadota</taxon>
        <taxon>Betaproteobacteria</taxon>
        <taxon>Rhodocyclales</taxon>
        <taxon>Azonexaceae</taxon>
        <taxon>Azonexus</taxon>
    </lineage>
</organism>
<reference evidence="2 3" key="1">
    <citation type="submission" date="2016-10" db="EMBL/GenBank/DDBJ databases">
        <title>Alkaliphiles isolated from bioreactors.</title>
        <authorList>
            <person name="Salah Z."/>
            <person name="Rout S.P."/>
            <person name="Humphreys P.N."/>
        </authorList>
    </citation>
    <scope>NUCLEOTIDE SEQUENCE [LARGE SCALE GENOMIC DNA]</scope>
    <source>
        <strain evidence="2 3">ZS02</strain>
    </source>
</reference>
<dbReference type="NCBIfam" id="NF041747">
    <property type="entry name" value="Drt3a"/>
    <property type="match status" value="1"/>
</dbReference>
<dbReference type="GO" id="GO:0003964">
    <property type="term" value="F:RNA-directed DNA polymerase activity"/>
    <property type="evidence" value="ECO:0007669"/>
    <property type="project" value="UniProtKB-KW"/>
</dbReference>
<protein>
    <submittedName>
        <fullName evidence="2">Reverse transcriptase</fullName>
    </submittedName>
</protein>
<feature type="domain" description="Reverse transcriptase" evidence="1">
    <location>
        <begin position="1"/>
        <end position="312"/>
    </location>
</feature>
<dbReference type="CDD" id="cd01646">
    <property type="entry name" value="RT_Bac_retron_I"/>
    <property type="match status" value="1"/>
</dbReference>
<evidence type="ECO:0000313" key="2">
    <source>
        <dbReference type="EMBL" id="OMG53258.1"/>
    </source>
</evidence>
<evidence type="ECO:0000313" key="3">
    <source>
        <dbReference type="Proteomes" id="UP000187526"/>
    </source>
</evidence>
<accession>A0A1R1I3A5</accession>
<keyword evidence="2" id="KW-0695">RNA-directed DNA polymerase</keyword>
<dbReference type="SUPFAM" id="SSF56672">
    <property type="entry name" value="DNA/RNA polymerases"/>
    <property type="match status" value="1"/>
</dbReference>
<dbReference type="InterPro" id="IPR000477">
    <property type="entry name" value="RT_dom"/>
</dbReference>
<sequence>MLDQMFTAENFRRIYDTENRKGVDLATRFFPALESFTFAVRDKVQDIRDLRKIKTTLSVDDFEAQLLELKSELVALKSAKSSAIDALMDGISQKVLKSNFEIKLSQKAGPKGKPVFCIDGEPETFFVIKQLQRNIHRIYSVKQANRHDLVCQLRDMLSSEFPFELVRTDISSFYESINRKRLVEKLDRDQLLSPASKKYIKQVLESYGKISGTPIGIPRGVGISAYLAELYLRPVDKAIRRDIPGLVLYCRFVDDIVAMFARPPTGNDLGSFKDRIIAIFGKHELSHNPIKTSEFKLADPGLKEFEYLGYRFLLNEGKLEICPSATKVEKYRARMDFSFADYWREKPVNPKGAFRKLVGRVKFLTGNTRLSNSKSCAVTGIYFNNSLATDLSSFEQLDSQLKTHIANLKRTSLQKQLKKLKFTTGFEQRRFHNFSARELQMIVRLWKHG</sequence>